<protein>
    <recommendedName>
        <fullName evidence="3">ESPR domain-containing protein</fullName>
    </recommendedName>
</protein>
<evidence type="ECO:0000313" key="1">
    <source>
        <dbReference type="EMBL" id="OHX19390.1"/>
    </source>
</evidence>
<dbReference type="EMBL" id="MKCT01000039">
    <property type="protein sequence ID" value="OHX19390.1"/>
    <property type="molecule type" value="Genomic_DNA"/>
</dbReference>
<reference evidence="1 2" key="1">
    <citation type="submission" date="2016-09" db="EMBL/GenBank/DDBJ databases">
        <title>Chromobacterium muskegensis sp. nov., an insecticidal bacterium isolated from Sphagnum bogs.</title>
        <authorList>
            <person name="Sparks M.E."/>
            <person name="Blackburn M.B."/>
            <person name="Gundersen-Rindal D.E."/>
            <person name="Mitchell A."/>
            <person name="Farrar R."/>
            <person name="Kuhar D."/>
        </authorList>
    </citation>
    <scope>NUCLEOTIDE SEQUENCE [LARGE SCALE GENOMIC DNA]</scope>
    <source>
        <strain evidence="1 2">14B-1</strain>
    </source>
</reference>
<comment type="caution">
    <text evidence="1">The sequence shown here is derived from an EMBL/GenBank/DDBJ whole genome shotgun (WGS) entry which is preliminary data.</text>
</comment>
<gene>
    <name evidence="1" type="ORF">BI344_09845</name>
</gene>
<dbReference type="Proteomes" id="UP000180280">
    <property type="component" value="Unassembled WGS sequence"/>
</dbReference>
<accession>A0ABX3CAS6</accession>
<sequence>MPAAMPVLAAISAPIAGCFAPVGLAITIADGSAGAAAERTADDRAIAASYRMANRRASRTAQRLRRWY</sequence>
<organism evidence="1 2">
    <name type="scientific">Chromobacterium sphagni</name>
    <dbReference type="NCBI Taxonomy" id="1903179"/>
    <lineage>
        <taxon>Bacteria</taxon>
        <taxon>Pseudomonadati</taxon>
        <taxon>Pseudomonadota</taxon>
        <taxon>Betaproteobacteria</taxon>
        <taxon>Neisseriales</taxon>
        <taxon>Chromobacteriaceae</taxon>
        <taxon>Chromobacterium</taxon>
    </lineage>
</organism>
<proteinExistence type="predicted"/>
<evidence type="ECO:0000313" key="2">
    <source>
        <dbReference type="Proteomes" id="UP000180280"/>
    </source>
</evidence>
<evidence type="ECO:0008006" key="3">
    <source>
        <dbReference type="Google" id="ProtNLM"/>
    </source>
</evidence>
<name>A0ABX3CAS6_9NEIS</name>
<keyword evidence="2" id="KW-1185">Reference proteome</keyword>